<dbReference type="GO" id="GO:0004553">
    <property type="term" value="F:hydrolase activity, hydrolyzing O-glycosyl compounds"/>
    <property type="evidence" value="ECO:0007669"/>
    <property type="project" value="InterPro"/>
</dbReference>
<dbReference type="GO" id="GO:0005975">
    <property type="term" value="P:carbohydrate metabolic process"/>
    <property type="evidence" value="ECO:0007669"/>
    <property type="project" value="InterPro"/>
</dbReference>
<dbReference type="InterPro" id="IPR005084">
    <property type="entry name" value="CBM6"/>
</dbReference>
<protein>
    <submittedName>
        <fullName evidence="5">Carbohydrate-binding protein</fullName>
    </submittedName>
</protein>
<dbReference type="Gene3D" id="2.60.120.260">
    <property type="entry name" value="Galactose-binding domain-like"/>
    <property type="match status" value="2"/>
</dbReference>
<dbReference type="Gene3D" id="2.60.120.200">
    <property type="match status" value="1"/>
</dbReference>
<dbReference type="InterPro" id="IPR050546">
    <property type="entry name" value="Glycosyl_Hydrlase_16"/>
</dbReference>
<dbReference type="PANTHER" id="PTHR10963">
    <property type="entry name" value="GLYCOSYL HYDROLASE-RELATED"/>
    <property type="match status" value="1"/>
</dbReference>
<dbReference type="InterPro" id="IPR000757">
    <property type="entry name" value="Beta-glucanase-like"/>
</dbReference>
<dbReference type="SMART" id="SM00606">
    <property type="entry name" value="CBD_IV"/>
    <property type="match status" value="2"/>
</dbReference>
<name>A0A6N9Q669_9BACL</name>
<dbReference type="InterPro" id="IPR008979">
    <property type="entry name" value="Galactose-bd-like_sf"/>
</dbReference>
<dbReference type="PROSITE" id="PS51762">
    <property type="entry name" value="GH16_2"/>
    <property type="match status" value="1"/>
</dbReference>
<dbReference type="PANTHER" id="PTHR10963:SF55">
    <property type="entry name" value="GLYCOSIDE HYDROLASE FAMILY 16 PROTEIN"/>
    <property type="match status" value="1"/>
</dbReference>
<dbReference type="OrthoDB" id="9809583at2"/>
<feature type="domain" description="CBM6" evidence="3">
    <location>
        <begin position="289"/>
        <end position="415"/>
    </location>
</feature>
<feature type="domain" description="CBM6" evidence="3">
    <location>
        <begin position="422"/>
        <end position="546"/>
    </location>
</feature>
<comment type="similarity">
    <text evidence="1">Belongs to the glycosyl hydrolase 16 family.</text>
</comment>
<dbReference type="CDD" id="cd08023">
    <property type="entry name" value="GH16_laminarinase_like"/>
    <property type="match status" value="1"/>
</dbReference>
<dbReference type="GO" id="GO:0030246">
    <property type="term" value="F:carbohydrate binding"/>
    <property type="evidence" value="ECO:0007669"/>
    <property type="project" value="InterPro"/>
</dbReference>
<proteinExistence type="inferred from homology"/>
<evidence type="ECO:0000256" key="1">
    <source>
        <dbReference type="ARBA" id="ARBA00006865"/>
    </source>
</evidence>
<sequence length="547" mass="59945">MKKVILVLFSIMITVLLIPAIGIADNHQEWNLVWSDEFNGNTLDSSKWTYDIGNGVGGWGNNEEQYYTSRSDNVKVENGNLIITALNEQFNGFNYTSGKIKTDGLASWKYGKFEARIKLPIGQGFWPAFWMMPQDDIYGGWASSGEIDIMENRGRLPHEISGAIHYGENWPNNVYSGGAITIPNNGTVADWHNYSVEWEPGEIRWYLDGQLYNTETSWYSRSLGQPTNNPFPAPFDQEFYMILNLAVGGNFDGGRIPSPSDFPAEMLIDYVRVYESTGPSTGDPIQAFDRIEAENYTSMSGIQTETTTDTGGGLNVGWTDEGDFLVFNHVDFGNGASSVDVRVASNTNGGTIEFRLDSTSGPLIGAVNITNTGGWQNWITNTATISNAEGIHDLYIVFKGSTGIGILNLNWLEFKNTDNPFEKIEAESYTSMIGIQTEPTSDIGGGLNVGWIDDGDILTFENVDFGNGATGIEARVASASAGGSIEFRLDNTSGPLIGTLNIMNTGGWQNWITETGFIAATSGSHDLYLVFRGGSNIGNLNWFKLIN</sequence>
<dbReference type="InterPro" id="IPR013320">
    <property type="entry name" value="ConA-like_dom_sf"/>
</dbReference>
<dbReference type="CDD" id="cd04084">
    <property type="entry name" value="CBM6_xylanase-like"/>
    <property type="match status" value="2"/>
</dbReference>
<evidence type="ECO:0000256" key="2">
    <source>
        <dbReference type="ARBA" id="ARBA00022729"/>
    </source>
</evidence>
<dbReference type="Proteomes" id="UP000448943">
    <property type="component" value="Unassembled WGS sequence"/>
</dbReference>
<dbReference type="RefSeq" id="WP_160646910.1">
    <property type="nucleotide sequence ID" value="NZ_SIJB01000029.1"/>
</dbReference>
<gene>
    <name evidence="5" type="ORF">ERL59_14225</name>
</gene>
<comment type="caution">
    <text evidence="5">The sequence shown here is derived from an EMBL/GenBank/DDBJ whole genome shotgun (WGS) entry which is preliminary data.</text>
</comment>
<dbReference type="PROSITE" id="PS51175">
    <property type="entry name" value="CBM6"/>
    <property type="match status" value="2"/>
</dbReference>
<dbReference type="InterPro" id="IPR006584">
    <property type="entry name" value="Cellulose-bd_IV"/>
</dbReference>
<dbReference type="Pfam" id="PF03422">
    <property type="entry name" value="CBM_6"/>
    <property type="match status" value="2"/>
</dbReference>
<dbReference type="EMBL" id="SIJB01000029">
    <property type="protein sequence ID" value="NBI30104.1"/>
    <property type="molecule type" value="Genomic_DNA"/>
</dbReference>
<dbReference type="SUPFAM" id="SSF49899">
    <property type="entry name" value="Concanavalin A-like lectins/glucanases"/>
    <property type="match status" value="1"/>
</dbReference>
<organism evidence="5 6">
    <name type="scientific">Chengkuizengella marina</name>
    <dbReference type="NCBI Taxonomy" id="2507566"/>
    <lineage>
        <taxon>Bacteria</taxon>
        <taxon>Bacillati</taxon>
        <taxon>Bacillota</taxon>
        <taxon>Bacilli</taxon>
        <taxon>Bacillales</taxon>
        <taxon>Paenibacillaceae</taxon>
        <taxon>Chengkuizengella</taxon>
    </lineage>
</organism>
<evidence type="ECO:0000259" key="3">
    <source>
        <dbReference type="PROSITE" id="PS51175"/>
    </source>
</evidence>
<accession>A0A6N9Q669</accession>
<dbReference type="SUPFAM" id="SSF49785">
    <property type="entry name" value="Galactose-binding domain-like"/>
    <property type="match status" value="2"/>
</dbReference>
<reference evidence="5 6" key="1">
    <citation type="submission" date="2019-01" db="EMBL/GenBank/DDBJ databases">
        <title>Chengkuizengella sp. nov., isolated from deep-sea sediment of East Pacific Ocean.</title>
        <authorList>
            <person name="Yang J."/>
            <person name="Lai Q."/>
            <person name="Shao Z."/>
        </authorList>
    </citation>
    <scope>NUCLEOTIDE SEQUENCE [LARGE SCALE GENOMIC DNA]</scope>
    <source>
        <strain evidence="5 6">YPA3-1-1</strain>
    </source>
</reference>
<evidence type="ECO:0000259" key="4">
    <source>
        <dbReference type="PROSITE" id="PS51762"/>
    </source>
</evidence>
<dbReference type="AlphaFoldDB" id="A0A6N9Q669"/>
<keyword evidence="6" id="KW-1185">Reference proteome</keyword>
<evidence type="ECO:0000313" key="5">
    <source>
        <dbReference type="EMBL" id="NBI30104.1"/>
    </source>
</evidence>
<evidence type="ECO:0000313" key="6">
    <source>
        <dbReference type="Proteomes" id="UP000448943"/>
    </source>
</evidence>
<feature type="domain" description="GH16" evidence="4">
    <location>
        <begin position="26"/>
        <end position="279"/>
    </location>
</feature>
<keyword evidence="2" id="KW-0732">Signal</keyword>
<dbReference type="Pfam" id="PF00722">
    <property type="entry name" value="Glyco_hydro_16"/>
    <property type="match status" value="1"/>
</dbReference>